<dbReference type="Proteomes" id="UP000007264">
    <property type="component" value="Unassembled WGS sequence"/>
</dbReference>
<dbReference type="InterPro" id="IPR001128">
    <property type="entry name" value="Cyt_P450"/>
</dbReference>
<sequence length="496" mass="54648">MRVQLLQTRAKPCLSGSVPTLRVRRHCAANSISRVRLQPSIRCVATTPAAVLDEPKEPPVASWIGISFLLNGSDFTRKAVQKHGHVWKAHILGATIYGLAGDAGLKAFYDEKNIKRFPGMSANLEQAAWDDQYNPHYAVPPLDSEQGWQQRKSQFMAGIDSRAAVEQYLQALDQGIIDTIKGLGADGKEFALWDTINSLVLGGLSKAFFGFGLADYCAGEQAMIGSIQTGYTVFDAKVKASQPQKDAFTTNVRYLREALAEYRAHPKRFPGAGLGKYLELAEKLHMPDEEILLDMHQMICVGAYGGVTSSAGCMAFSLATNPEVRKKAKAEIAANLGSGTPTFADMKALPYTYAVLKEALRRWPIVHIVRGQSIQDIVVEGKRVPKDSTVIAALHGTMHDPTVYKEPERFDPERFLPPRNEGADEVWTGYQVVFGAGESGAQHACAGRNTALLTLFVLLIRLLQNWDWELVKSSEYLVTNHFSPNPSNNLKMRKSN</sequence>
<dbReference type="AlphaFoldDB" id="I0YJS5"/>
<dbReference type="InterPro" id="IPR036396">
    <property type="entry name" value="Cyt_P450_sf"/>
</dbReference>
<dbReference type="GO" id="GO:0020037">
    <property type="term" value="F:heme binding"/>
    <property type="evidence" value="ECO:0007669"/>
    <property type="project" value="InterPro"/>
</dbReference>
<protein>
    <submittedName>
        <fullName evidence="5">Cytochrome P450</fullName>
    </submittedName>
</protein>
<dbReference type="PRINTS" id="PR00465">
    <property type="entry name" value="EP450IV"/>
</dbReference>
<dbReference type="PANTHER" id="PTHR24305:SF166">
    <property type="entry name" value="CYTOCHROME P450 12A4, MITOCHONDRIAL-RELATED"/>
    <property type="match status" value="1"/>
</dbReference>
<evidence type="ECO:0000256" key="3">
    <source>
        <dbReference type="ARBA" id="ARBA00023004"/>
    </source>
</evidence>
<dbReference type="eggNOG" id="KOG0158">
    <property type="taxonomic scope" value="Eukaryota"/>
</dbReference>
<comment type="cofactor">
    <cofactor evidence="4">
        <name>heme</name>
        <dbReference type="ChEBI" id="CHEBI:30413"/>
    </cofactor>
</comment>
<evidence type="ECO:0000256" key="4">
    <source>
        <dbReference type="PIRSR" id="PIRSR602403-1"/>
    </source>
</evidence>
<name>I0YJS5_COCSC</name>
<dbReference type="GeneID" id="17036746"/>
<comment type="similarity">
    <text evidence="1">Belongs to the cytochrome P450 family.</text>
</comment>
<dbReference type="EMBL" id="AGSI01000022">
    <property type="protein sequence ID" value="EIE18644.1"/>
    <property type="molecule type" value="Genomic_DNA"/>
</dbReference>
<dbReference type="Gene3D" id="1.10.630.10">
    <property type="entry name" value="Cytochrome P450"/>
    <property type="match status" value="1"/>
</dbReference>
<evidence type="ECO:0000256" key="2">
    <source>
        <dbReference type="ARBA" id="ARBA00022723"/>
    </source>
</evidence>
<keyword evidence="2 4" id="KW-0479">Metal-binding</keyword>
<dbReference type="SUPFAM" id="SSF48264">
    <property type="entry name" value="Cytochrome P450"/>
    <property type="match status" value="1"/>
</dbReference>
<dbReference type="GO" id="GO:0005506">
    <property type="term" value="F:iron ion binding"/>
    <property type="evidence" value="ECO:0007669"/>
    <property type="project" value="InterPro"/>
</dbReference>
<evidence type="ECO:0000256" key="1">
    <source>
        <dbReference type="ARBA" id="ARBA00010617"/>
    </source>
</evidence>
<keyword evidence="3 4" id="KW-0408">Iron</keyword>
<proteinExistence type="inferred from homology"/>
<comment type="caution">
    <text evidence="5">The sequence shown here is derived from an EMBL/GenBank/DDBJ whole genome shotgun (WGS) entry which is preliminary data.</text>
</comment>
<dbReference type="STRING" id="574566.I0YJS5"/>
<dbReference type="CDD" id="cd00302">
    <property type="entry name" value="cytochrome_P450"/>
    <property type="match status" value="1"/>
</dbReference>
<dbReference type="KEGG" id="csl:COCSUDRAFT_45137"/>
<dbReference type="InterPro" id="IPR002403">
    <property type="entry name" value="Cyt_P450_E_grp-IV"/>
</dbReference>
<evidence type="ECO:0000313" key="5">
    <source>
        <dbReference type="EMBL" id="EIE18644.1"/>
    </source>
</evidence>
<evidence type="ECO:0000313" key="6">
    <source>
        <dbReference type="Proteomes" id="UP000007264"/>
    </source>
</evidence>
<dbReference type="OrthoDB" id="2789670at2759"/>
<dbReference type="GO" id="GO:0016705">
    <property type="term" value="F:oxidoreductase activity, acting on paired donors, with incorporation or reduction of molecular oxygen"/>
    <property type="evidence" value="ECO:0007669"/>
    <property type="project" value="InterPro"/>
</dbReference>
<dbReference type="Pfam" id="PF00067">
    <property type="entry name" value="p450"/>
    <property type="match status" value="1"/>
</dbReference>
<dbReference type="InterPro" id="IPR050121">
    <property type="entry name" value="Cytochrome_P450_monoxygenase"/>
</dbReference>
<feature type="binding site" description="axial binding residue" evidence="4">
    <location>
        <position position="445"/>
    </location>
    <ligand>
        <name>heme</name>
        <dbReference type="ChEBI" id="CHEBI:30413"/>
    </ligand>
    <ligandPart>
        <name>Fe</name>
        <dbReference type="ChEBI" id="CHEBI:18248"/>
    </ligandPart>
</feature>
<dbReference type="PANTHER" id="PTHR24305">
    <property type="entry name" value="CYTOCHROME P450"/>
    <property type="match status" value="1"/>
</dbReference>
<organism evidence="5 6">
    <name type="scientific">Coccomyxa subellipsoidea (strain C-169)</name>
    <name type="common">Green microalga</name>
    <dbReference type="NCBI Taxonomy" id="574566"/>
    <lineage>
        <taxon>Eukaryota</taxon>
        <taxon>Viridiplantae</taxon>
        <taxon>Chlorophyta</taxon>
        <taxon>core chlorophytes</taxon>
        <taxon>Trebouxiophyceae</taxon>
        <taxon>Trebouxiophyceae incertae sedis</taxon>
        <taxon>Coccomyxaceae</taxon>
        <taxon>Coccomyxa</taxon>
        <taxon>Coccomyxa subellipsoidea</taxon>
    </lineage>
</organism>
<dbReference type="GO" id="GO:0004497">
    <property type="term" value="F:monooxygenase activity"/>
    <property type="evidence" value="ECO:0007669"/>
    <property type="project" value="InterPro"/>
</dbReference>
<reference evidence="5 6" key="1">
    <citation type="journal article" date="2012" name="Genome Biol.">
        <title>The genome of the polar eukaryotic microalga coccomyxa subellipsoidea reveals traits of cold adaptation.</title>
        <authorList>
            <person name="Blanc G."/>
            <person name="Agarkova I."/>
            <person name="Grimwood J."/>
            <person name="Kuo A."/>
            <person name="Brueggeman A."/>
            <person name="Dunigan D."/>
            <person name="Gurnon J."/>
            <person name="Ladunga I."/>
            <person name="Lindquist E."/>
            <person name="Lucas S."/>
            <person name="Pangilinan J."/>
            <person name="Proschold T."/>
            <person name="Salamov A."/>
            <person name="Schmutz J."/>
            <person name="Weeks D."/>
            <person name="Yamada T."/>
            <person name="Claverie J.M."/>
            <person name="Grigoriev I."/>
            <person name="Van Etten J."/>
            <person name="Lomsadze A."/>
            <person name="Borodovsky M."/>
        </authorList>
    </citation>
    <scope>NUCLEOTIDE SEQUENCE [LARGE SCALE GENOMIC DNA]</scope>
    <source>
        <strain evidence="5 6">C-169</strain>
    </source>
</reference>
<accession>I0YJS5</accession>
<dbReference type="RefSeq" id="XP_005643188.1">
    <property type="nucleotide sequence ID" value="XM_005643131.1"/>
</dbReference>
<keyword evidence="4" id="KW-0349">Heme</keyword>
<keyword evidence="6" id="KW-1185">Reference proteome</keyword>
<gene>
    <name evidence="5" type="ORF">COCSUDRAFT_45137</name>
</gene>